<dbReference type="OrthoDB" id="894042at2"/>
<organism evidence="2 3">
    <name type="scientific">Chryseobacterium piscicola</name>
    <dbReference type="NCBI Taxonomy" id="551459"/>
    <lineage>
        <taxon>Bacteria</taxon>
        <taxon>Pseudomonadati</taxon>
        <taxon>Bacteroidota</taxon>
        <taxon>Flavobacteriia</taxon>
        <taxon>Flavobacteriales</taxon>
        <taxon>Weeksellaceae</taxon>
        <taxon>Chryseobacterium group</taxon>
        <taxon>Chryseobacterium</taxon>
    </lineage>
</organism>
<reference evidence="1 4" key="1">
    <citation type="submission" date="2016-11" db="EMBL/GenBank/DDBJ databases">
        <title>Whole genomes of Flavobacteriaceae.</title>
        <authorList>
            <person name="Stine C."/>
            <person name="Li C."/>
            <person name="Tadesse D."/>
        </authorList>
    </citation>
    <scope>NUCLEOTIDE SEQUENCE [LARGE SCALE GENOMIC DNA]</scope>
    <source>
        <strain evidence="1 4">DSM 21068</strain>
    </source>
</reference>
<keyword evidence="4" id="KW-1185">Reference proteome</keyword>
<dbReference type="Proteomes" id="UP000186246">
    <property type="component" value="Unassembled WGS sequence"/>
</dbReference>
<gene>
    <name evidence="1" type="ORF">B0A70_11885</name>
    <name evidence="2" type="ORF">SAMN05421796_10378</name>
</gene>
<proteinExistence type="predicted"/>
<name>A0A1N7LTK5_9FLAO</name>
<dbReference type="AlphaFoldDB" id="A0A1N7LTK5"/>
<dbReference type="EMBL" id="FTOJ01000003">
    <property type="protein sequence ID" value="SIS77185.1"/>
    <property type="molecule type" value="Genomic_DNA"/>
</dbReference>
<dbReference type="RefSeq" id="WP_028123637.1">
    <property type="nucleotide sequence ID" value="NZ_FTOJ01000003.1"/>
</dbReference>
<evidence type="ECO:0000313" key="4">
    <source>
        <dbReference type="Proteomes" id="UP000238314"/>
    </source>
</evidence>
<evidence type="ECO:0000313" key="2">
    <source>
        <dbReference type="EMBL" id="SIS77185.1"/>
    </source>
</evidence>
<accession>A0A1N7LTK5</accession>
<dbReference type="Proteomes" id="UP000238314">
    <property type="component" value="Unassembled WGS sequence"/>
</dbReference>
<dbReference type="EMBL" id="MUGO01000018">
    <property type="protein sequence ID" value="PQA91789.1"/>
    <property type="molecule type" value="Genomic_DNA"/>
</dbReference>
<dbReference type="STRING" id="551459.SAMN05421796_10378"/>
<reference evidence="2" key="2">
    <citation type="submission" date="2017-01" db="EMBL/GenBank/DDBJ databases">
        <authorList>
            <person name="Mah S.A."/>
            <person name="Swanson W.J."/>
            <person name="Moy G.W."/>
            <person name="Vacquier V.D."/>
        </authorList>
    </citation>
    <scope>NUCLEOTIDE SEQUENCE [LARGE SCALE GENOMIC DNA]</scope>
    <source>
        <strain evidence="2">DSM 21068</strain>
    </source>
</reference>
<evidence type="ECO:0000313" key="1">
    <source>
        <dbReference type="EMBL" id="PQA91789.1"/>
    </source>
</evidence>
<sequence length="126" mass="14850">MKKWVSIVLLSLFLVSTTELYQLLKMPVLVEHFLEHKVKNRDITFIDFIKMHYDDPVKDADYTTDQKLPFVAHSLPLTLVFTINPEFIIEIKKHIPSDTDKKTFSEDHLFYNKDAVNSIWQPPKNC</sequence>
<evidence type="ECO:0000313" key="3">
    <source>
        <dbReference type="Proteomes" id="UP000186246"/>
    </source>
</evidence>
<protein>
    <submittedName>
        <fullName evidence="2">Uncharacterized protein</fullName>
    </submittedName>
</protein>
<reference evidence="3" key="3">
    <citation type="submission" date="2017-01" db="EMBL/GenBank/DDBJ databases">
        <authorList>
            <person name="Varghese N."/>
            <person name="Submissions S."/>
        </authorList>
    </citation>
    <scope>NUCLEOTIDE SEQUENCE [LARGE SCALE GENOMIC DNA]</scope>
    <source>
        <strain evidence="3">DSM 21068</strain>
    </source>
</reference>